<evidence type="ECO:0000313" key="3">
    <source>
        <dbReference type="Proteomes" id="UP000280726"/>
    </source>
</evidence>
<keyword evidence="3" id="KW-1185">Reference proteome</keyword>
<accession>A0A3N4Z851</accession>
<dbReference type="Proteomes" id="UP000280726">
    <property type="component" value="Unassembled WGS sequence"/>
</dbReference>
<sequence>MPGPAILTLPVSVMLAIWLPHVDGAPSARRAARAVTGTDEPHRVLEHGGDDQPARSLAELIPRLGPVVETAAILPRPGDPMGAPAVRSAELVDAGEGVLLRRTRGGRETCAVLVPERERFGSVFEEGEMVTWSVHHDVTEHVPAPSLFLAGVDSLSQARRDIQLALTEAVETLEDLEVARERPDLADRLLDISVAGLAEPLPPIDPRRLDVLERAARLLAIVELATSDDGGARTAAQVQERRAALRAVDRAARHALSAASATRAPH</sequence>
<dbReference type="RefSeq" id="WP_123918040.1">
    <property type="nucleotide sequence ID" value="NZ_RKRA01000001.1"/>
</dbReference>
<organism evidence="2 3">
    <name type="scientific">Georgenia muralis</name>
    <dbReference type="NCBI Taxonomy" id="154117"/>
    <lineage>
        <taxon>Bacteria</taxon>
        <taxon>Bacillati</taxon>
        <taxon>Actinomycetota</taxon>
        <taxon>Actinomycetes</taxon>
        <taxon>Micrococcales</taxon>
        <taxon>Bogoriellaceae</taxon>
        <taxon>Georgenia</taxon>
    </lineage>
</organism>
<protein>
    <submittedName>
        <fullName evidence="2">Uncharacterized protein</fullName>
    </submittedName>
</protein>
<name>A0A3N4Z851_9MICO</name>
<proteinExistence type="predicted"/>
<dbReference type="EMBL" id="RKRA01000001">
    <property type="protein sequence ID" value="RPF28056.1"/>
    <property type="molecule type" value="Genomic_DNA"/>
</dbReference>
<feature type="region of interest" description="Disordered" evidence="1">
    <location>
        <begin position="30"/>
        <end position="51"/>
    </location>
</feature>
<evidence type="ECO:0000256" key="1">
    <source>
        <dbReference type="SAM" id="MobiDB-lite"/>
    </source>
</evidence>
<evidence type="ECO:0000313" key="2">
    <source>
        <dbReference type="EMBL" id="RPF28056.1"/>
    </source>
</evidence>
<feature type="compositionally biased region" description="Basic and acidic residues" evidence="1">
    <location>
        <begin position="39"/>
        <end position="51"/>
    </location>
</feature>
<dbReference type="OrthoDB" id="5144372at2"/>
<dbReference type="AlphaFoldDB" id="A0A3N4Z851"/>
<gene>
    <name evidence="2" type="ORF">EDD32_2565</name>
</gene>
<reference evidence="2 3" key="1">
    <citation type="submission" date="2018-11" db="EMBL/GenBank/DDBJ databases">
        <title>Sequencing the genomes of 1000 actinobacteria strains.</title>
        <authorList>
            <person name="Klenk H.-P."/>
        </authorList>
    </citation>
    <scope>NUCLEOTIDE SEQUENCE [LARGE SCALE GENOMIC DNA]</scope>
    <source>
        <strain evidence="2 3">DSM 14418</strain>
    </source>
</reference>
<comment type="caution">
    <text evidence="2">The sequence shown here is derived from an EMBL/GenBank/DDBJ whole genome shotgun (WGS) entry which is preliminary data.</text>
</comment>